<dbReference type="GO" id="GO:0000127">
    <property type="term" value="C:transcription factor TFIIIC complex"/>
    <property type="evidence" value="ECO:0007669"/>
    <property type="project" value="InterPro"/>
</dbReference>
<feature type="region of interest" description="Disordered" evidence="5">
    <location>
        <begin position="498"/>
        <end position="556"/>
    </location>
</feature>
<evidence type="ECO:0000256" key="2">
    <source>
        <dbReference type="ARBA" id="ARBA00023125"/>
    </source>
</evidence>
<dbReference type="Pfam" id="PF09734">
    <property type="entry name" value="Tau95"/>
    <property type="match status" value="1"/>
</dbReference>
<evidence type="ECO:0000313" key="8">
    <source>
        <dbReference type="EMBL" id="KIV92886.1"/>
    </source>
</evidence>
<sequence>MAPMTLPVSDAKVTSVEHPCVVRHDLDRAISMLGDAEDLAQCLPQDSFDPSDTPLGLKFQPDDPQCRPVVSYTTQTNNVLLKLTVPKRTGRKRKRGSDEPFFNTSPLSPPPPHNAEYLLQSLADNPDGCQVQAIAGIQSSHIWRTMPDFVYSTKGSKFMDDLHSKVLPHDYGLLKTWSLPRTYGLTNTETFPLPIMSTHGLPANYTYRQNPAVKTVADPLTGKQTLRNNQAPLRLFTHQCQHSDEHWPDKPHPRCVPLDQQPKALQQICQRLEELFEKRPLWTRRALLNQFPDSFSTMLIRHAIAYVTFAIRSGPWRDTLCKLGVDPRTDRSYRKYQTVLIQLVPRHKAKEEAREDYSRTWVRSTDRESHIFTGQSNIPPDGKSWQLCDLVDPDLKTLVDIPDVYIRHECETRYFGWYANGTMAKIRVAVKAKIDALIEGEPLDHHALAMFLQLPEVWEPTSDLDAGYLPKHASRKELEWASAYRSLCRTVSGNVPVSGGSGKGRLSKTNSVAGMTPIDPNLEDMQSPRDYEVLGEEYGDVEDEDNAGHDQQDDET</sequence>
<dbReference type="GO" id="GO:0001002">
    <property type="term" value="F:RNA polymerase III type 1 promoter sequence-specific DNA binding"/>
    <property type="evidence" value="ECO:0007669"/>
    <property type="project" value="TreeGrafter"/>
</dbReference>
<feature type="region of interest" description="Disordered" evidence="5">
    <location>
        <begin position="86"/>
        <end position="115"/>
    </location>
</feature>
<dbReference type="PANTHER" id="PTHR13230:SF5">
    <property type="entry name" value="GENERAL TRANSCRIPTION FACTOR 3C POLYPEPTIDE 5"/>
    <property type="match status" value="1"/>
</dbReference>
<dbReference type="Gene3D" id="3.30.200.160">
    <property type="entry name" value="TFIIIC, subcomplex tauA, subunit Sfc1, barrel domain"/>
    <property type="match status" value="1"/>
</dbReference>
<dbReference type="AlphaFoldDB" id="A0A0D1XXC6"/>
<evidence type="ECO:0000259" key="7">
    <source>
        <dbReference type="Pfam" id="PF17682"/>
    </source>
</evidence>
<comment type="subcellular location">
    <subcellularLocation>
        <location evidence="1">Nucleus</location>
    </subcellularLocation>
</comment>
<organism evidence="8 9">
    <name type="scientific">Exophiala mesophila</name>
    <name type="common">Black yeast-like fungus</name>
    <dbReference type="NCBI Taxonomy" id="212818"/>
    <lineage>
        <taxon>Eukaryota</taxon>
        <taxon>Fungi</taxon>
        <taxon>Dikarya</taxon>
        <taxon>Ascomycota</taxon>
        <taxon>Pezizomycotina</taxon>
        <taxon>Eurotiomycetes</taxon>
        <taxon>Chaetothyriomycetidae</taxon>
        <taxon>Chaetothyriales</taxon>
        <taxon>Herpotrichiellaceae</taxon>
        <taxon>Exophiala</taxon>
    </lineage>
</organism>
<dbReference type="GeneID" id="27321992"/>
<evidence type="ECO:0000256" key="3">
    <source>
        <dbReference type="ARBA" id="ARBA00023163"/>
    </source>
</evidence>
<dbReference type="InterPro" id="IPR041499">
    <property type="entry name" value="Tfc1/Sfc1_N"/>
</dbReference>
<feature type="domain" description="Transcription factor IIIC subunit 5 HTH" evidence="6">
    <location>
        <begin position="191"/>
        <end position="341"/>
    </location>
</feature>
<keyword evidence="2" id="KW-0238">DNA-binding</keyword>
<dbReference type="VEuPathDB" id="FungiDB:PV10_04147"/>
<dbReference type="PANTHER" id="PTHR13230">
    <property type="entry name" value="GENERAL TRANSCRIPTION FACTOR IIIC, POLYPEPTIDE 5"/>
    <property type="match status" value="1"/>
</dbReference>
<proteinExistence type="predicted"/>
<dbReference type="HOGENOM" id="CLU_016809_3_0_1"/>
<protein>
    <recommendedName>
        <fullName evidence="10">Transcription factor IIIC subunit 5 HTH domain-containing protein</fullName>
    </recommendedName>
</protein>
<dbReference type="GO" id="GO:0005634">
    <property type="term" value="C:nucleus"/>
    <property type="evidence" value="ECO:0007669"/>
    <property type="project" value="UniProtKB-SubCell"/>
</dbReference>
<name>A0A0D1XXC6_EXOME</name>
<keyword evidence="9" id="KW-1185">Reference proteome</keyword>
<dbReference type="GO" id="GO:0001003">
    <property type="term" value="F:RNA polymerase III type 2 promoter sequence-specific DNA binding"/>
    <property type="evidence" value="ECO:0007669"/>
    <property type="project" value="TreeGrafter"/>
</dbReference>
<dbReference type="OMA" id="NLRHAIP"/>
<evidence type="ECO:0000259" key="6">
    <source>
        <dbReference type="Pfam" id="PF09734"/>
    </source>
</evidence>
<dbReference type="InterPro" id="IPR040454">
    <property type="entry name" value="TF_IIIC_Tfc1/Sfc1"/>
</dbReference>
<dbReference type="InterPro" id="IPR019136">
    <property type="entry name" value="TF_IIIC_su-5_HTH"/>
</dbReference>
<feature type="compositionally biased region" description="Acidic residues" evidence="5">
    <location>
        <begin position="533"/>
        <end position="545"/>
    </location>
</feature>
<feature type="domain" description="Transcription factor IIIC subunit Tfc1/Sfc1 triple barrel" evidence="7">
    <location>
        <begin position="15"/>
        <end position="152"/>
    </location>
</feature>
<keyword evidence="4" id="KW-0539">Nucleus</keyword>
<dbReference type="InterPro" id="IPR042536">
    <property type="entry name" value="TFIIIC_tauA_Sfc1"/>
</dbReference>
<dbReference type="GO" id="GO:0006384">
    <property type="term" value="P:transcription initiation at RNA polymerase III promoter"/>
    <property type="evidence" value="ECO:0007669"/>
    <property type="project" value="InterPro"/>
</dbReference>
<accession>A0A0D1XXC6</accession>
<dbReference type="Pfam" id="PF17682">
    <property type="entry name" value="Tau95_N"/>
    <property type="match status" value="1"/>
</dbReference>
<dbReference type="STRING" id="212818.A0A0D1XXC6"/>
<dbReference type="OrthoDB" id="5598268at2759"/>
<reference evidence="8 9" key="1">
    <citation type="submission" date="2015-01" db="EMBL/GenBank/DDBJ databases">
        <title>The Genome Sequence of Exophiala mesophila CBS40295.</title>
        <authorList>
            <consortium name="The Broad Institute Genomics Platform"/>
            <person name="Cuomo C."/>
            <person name="de Hoog S."/>
            <person name="Gorbushina A."/>
            <person name="Stielow B."/>
            <person name="Teixiera M."/>
            <person name="Abouelleil A."/>
            <person name="Chapman S.B."/>
            <person name="Priest M."/>
            <person name="Young S.K."/>
            <person name="Wortman J."/>
            <person name="Nusbaum C."/>
            <person name="Birren B."/>
        </authorList>
    </citation>
    <scope>NUCLEOTIDE SEQUENCE [LARGE SCALE GENOMIC DNA]</scope>
    <source>
        <strain evidence="8 9">CBS 40295</strain>
    </source>
</reference>
<feature type="compositionally biased region" description="Basic and acidic residues" evidence="5">
    <location>
        <begin position="546"/>
        <end position="556"/>
    </location>
</feature>
<evidence type="ECO:0000256" key="4">
    <source>
        <dbReference type="ARBA" id="ARBA00023242"/>
    </source>
</evidence>
<dbReference type="Proteomes" id="UP000054302">
    <property type="component" value="Unassembled WGS sequence"/>
</dbReference>
<evidence type="ECO:0000256" key="5">
    <source>
        <dbReference type="SAM" id="MobiDB-lite"/>
    </source>
</evidence>
<gene>
    <name evidence="8" type="ORF">PV10_04147</name>
</gene>
<evidence type="ECO:0008006" key="10">
    <source>
        <dbReference type="Google" id="ProtNLM"/>
    </source>
</evidence>
<evidence type="ECO:0000256" key="1">
    <source>
        <dbReference type="ARBA" id="ARBA00004123"/>
    </source>
</evidence>
<keyword evidence="3" id="KW-0804">Transcription</keyword>
<evidence type="ECO:0000313" key="9">
    <source>
        <dbReference type="Proteomes" id="UP000054302"/>
    </source>
</evidence>
<dbReference type="EMBL" id="KN847522">
    <property type="protein sequence ID" value="KIV92886.1"/>
    <property type="molecule type" value="Genomic_DNA"/>
</dbReference>
<dbReference type="RefSeq" id="XP_016224460.1">
    <property type="nucleotide sequence ID" value="XM_016368672.1"/>
</dbReference>